<feature type="compositionally biased region" description="Low complexity" evidence="1">
    <location>
        <begin position="71"/>
        <end position="100"/>
    </location>
</feature>
<keyword evidence="2" id="KW-1133">Transmembrane helix</keyword>
<gene>
    <name evidence="3" type="ORF">SLS58_000901</name>
</gene>
<evidence type="ECO:0000313" key="4">
    <source>
        <dbReference type="Proteomes" id="UP001521184"/>
    </source>
</evidence>
<proteinExistence type="predicted"/>
<evidence type="ECO:0000256" key="2">
    <source>
        <dbReference type="SAM" id="Phobius"/>
    </source>
</evidence>
<feature type="region of interest" description="Disordered" evidence="1">
    <location>
        <begin position="62"/>
        <end position="152"/>
    </location>
</feature>
<comment type="caution">
    <text evidence="3">The sequence shown here is derived from an EMBL/GenBank/DDBJ whole genome shotgun (WGS) entry which is preliminary data.</text>
</comment>
<keyword evidence="4" id="KW-1185">Reference proteome</keyword>
<keyword evidence="2" id="KW-0812">Transmembrane</keyword>
<name>A0ABR3U460_9PEZI</name>
<dbReference type="Proteomes" id="UP001521184">
    <property type="component" value="Unassembled WGS sequence"/>
</dbReference>
<feature type="compositionally biased region" description="Basic and acidic residues" evidence="1">
    <location>
        <begin position="132"/>
        <end position="152"/>
    </location>
</feature>
<dbReference type="EMBL" id="JAKEKT020000003">
    <property type="protein sequence ID" value="KAL1650783.1"/>
    <property type="molecule type" value="Genomic_DNA"/>
</dbReference>
<feature type="compositionally biased region" description="Polar residues" evidence="1">
    <location>
        <begin position="101"/>
        <end position="118"/>
    </location>
</feature>
<protein>
    <submittedName>
        <fullName evidence="3">Uncharacterized protein</fullName>
    </submittedName>
</protein>
<reference evidence="3 4" key="1">
    <citation type="journal article" date="2023" name="Plant Dis.">
        <title>First Report of Diplodia intermedia Causing Canker and Dieback Diseases on Apple Trees in Canada.</title>
        <authorList>
            <person name="Ellouze W."/>
            <person name="Ilyukhin E."/>
            <person name="Sulman M."/>
            <person name="Ali S."/>
        </authorList>
    </citation>
    <scope>NUCLEOTIDE SEQUENCE [LARGE SCALE GENOMIC DNA]</scope>
    <source>
        <strain evidence="3 4">M45-28</strain>
    </source>
</reference>
<accession>A0ABR3U460</accession>
<evidence type="ECO:0000313" key="3">
    <source>
        <dbReference type="EMBL" id="KAL1650783.1"/>
    </source>
</evidence>
<feature type="transmembrane region" description="Helical" evidence="2">
    <location>
        <begin position="19"/>
        <end position="41"/>
    </location>
</feature>
<sequence length="152" mass="16025">MIIAGVGPLLPQPQRDANIRLGAILALACSATVCSAVLVMTEIINFRNHTRNFLCVPRDESHRILSESESDSSTEGPSSSPRATAGSNSSQEQRQQQRGSATTSSNANQPTTPSNTGSEPPEVKSEGASSTEKGRNVEKSSDVATQTERRGG</sequence>
<organism evidence="3 4">
    <name type="scientific">Diplodia intermedia</name>
    <dbReference type="NCBI Taxonomy" id="856260"/>
    <lineage>
        <taxon>Eukaryota</taxon>
        <taxon>Fungi</taxon>
        <taxon>Dikarya</taxon>
        <taxon>Ascomycota</taxon>
        <taxon>Pezizomycotina</taxon>
        <taxon>Dothideomycetes</taxon>
        <taxon>Dothideomycetes incertae sedis</taxon>
        <taxon>Botryosphaeriales</taxon>
        <taxon>Botryosphaeriaceae</taxon>
        <taxon>Diplodia</taxon>
    </lineage>
</organism>
<evidence type="ECO:0000256" key="1">
    <source>
        <dbReference type="SAM" id="MobiDB-lite"/>
    </source>
</evidence>
<keyword evidence="2" id="KW-0472">Membrane</keyword>